<protein>
    <submittedName>
        <fullName evidence="1">Uncharacterized protein</fullName>
    </submittedName>
</protein>
<name>A0ABV7DM02_9HYPH</name>
<accession>A0ABV7DM02</accession>
<keyword evidence="2" id="KW-1185">Reference proteome</keyword>
<sequence length="95" mass="10735">MNAEPTSKEEFYRECAALLGARHDFRPWRQGSPNRWNNRRPGNGRFPGFGMVRYHSPSLVQVALRRPVAFRATFASTADAITALRQLCRGESGRG</sequence>
<reference evidence="2" key="1">
    <citation type="journal article" date="2019" name="Int. J. Syst. Evol. Microbiol.">
        <title>The Global Catalogue of Microorganisms (GCM) 10K type strain sequencing project: providing services to taxonomists for standard genome sequencing and annotation.</title>
        <authorList>
            <consortium name="The Broad Institute Genomics Platform"/>
            <consortium name="The Broad Institute Genome Sequencing Center for Infectious Disease"/>
            <person name="Wu L."/>
            <person name="Ma J."/>
        </authorList>
    </citation>
    <scope>NUCLEOTIDE SEQUENCE [LARGE SCALE GENOMIC DNA]</scope>
    <source>
        <strain evidence="2">KCTC 52677</strain>
    </source>
</reference>
<dbReference type="EMBL" id="JBHRSP010000034">
    <property type="protein sequence ID" value="MFC3075484.1"/>
    <property type="molecule type" value="Genomic_DNA"/>
</dbReference>
<evidence type="ECO:0000313" key="1">
    <source>
        <dbReference type="EMBL" id="MFC3075484.1"/>
    </source>
</evidence>
<comment type="caution">
    <text evidence="1">The sequence shown here is derived from an EMBL/GenBank/DDBJ whole genome shotgun (WGS) entry which is preliminary data.</text>
</comment>
<gene>
    <name evidence="1" type="ORF">ACFOHH_20405</name>
</gene>
<organism evidence="1 2">
    <name type="scientific">Shinella pollutisoli</name>
    <dbReference type="NCBI Taxonomy" id="2250594"/>
    <lineage>
        <taxon>Bacteria</taxon>
        <taxon>Pseudomonadati</taxon>
        <taxon>Pseudomonadota</taxon>
        <taxon>Alphaproteobacteria</taxon>
        <taxon>Hyphomicrobiales</taxon>
        <taxon>Rhizobiaceae</taxon>
        <taxon>Shinella</taxon>
    </lineage>
</organism>
<evidence type="ECO:0000313" key="2">
    <source>
        <dbReference type="Proteomes" id="UP001595377"/>
    </source>
</evidence>
<proteinExistence type="predicted"/>
<dbReference type="RefSeq" id="WP_257314646.1">
    <property type="nucleotide sequence ID" value="NZ_JANFDG010000007.1"/>
</dbReference>
<dbReference type="Proteomes" id="UP001595377">
    <property type="component" value="Unassembled WGS sequence"/>
</dbReference>